<evidence type="ECO:0000256" key="1">
    <source>
        <dbReference type="SAM" id="MobiDB-lite"/>
    </source>
</evidence>
<dbReference type="OrthoDB" id="683622at2759"/>
<dbReference type="AlphaFoldDB" id="C4J591"/>
<organism evidence="3">
    <name type="scientific">Zea mays</name>
    <name type="common">Maize</name>
    <dbReference type="NCBI Taxonomy" id="4577"/>
    <lineage>
        <taxon>Eukaryota</taxon>
        <taxon>Viridiplantae</taxon>
        <taxon>Streptophyta</taxon>
        <taxon>Embryophyta</taxon>
        <taxon>Tracheophyta</taxon>
        <taxon>Spermatophyta</taxon>
        <taxon>Magnoliopsida</taxon>
        <taxon>Liliopsida</taxon>
        <taxon>Poales</taxon>
        <taxon>Poaceae</taxon>
        <taxon>PACMAD clade</taxon>
        <taxon>Panicoideae</taxon>
        <taxon>Andropogonodae</taxon>
        <taxon>Andropogoneae</taxon>
        <taxon>Tripsacinae</taxon>
        <taxon>Zea</taxon>
    </lineage>
</organism>
<dbReference type="KEGG" id="zma:100501698"/>
<keyword evidence="2" id="KW-0732">Signal</keyword>
<evidence type="ECO:0008006" key="4">
    <source>
        <dbReference type="Google" id="ProtNLM"/>
    </source>
</evidence>
<evidence type="ECO:0000313" key="3">
    <source>
        <dbReference type="EMBL" id="ACR36341.1"/>
    </source>
</evidence>
<feature type="region of interest" description="Disordered" evidence="1">
    <location>
        <begin position="61"/>
        <end position="82"/>
    </location>
</feature>
<protein>
    <recommendedName>
        <fullName evidence="4">Secreted protein</fullName>
    </recommendedName>
</protein>
<dbReference type="EMBL" id="BT085988">
    <property type="protein sequence ID" value="ACR36341.1"/>
    <property type="molecule type" value="mRNA"/>
</dbReference>
<evidence type="ECO:0000256" key="2">
    <source>
        <dbReference type="SAM" id="SignalP"/>
    </source>
</evidence>
<dbReference type="RefSeq" id="NP_001310215.1">
    <property type="nucleotide sequence ID" value="NM_001323286.1"/>
</dbReference>
<reference evidence="3" key="1">
    <citation type="journal article" date="2009" name="PLoS Genet.">
        <title>Sequencing, mapping, and analysis of 27,455 maize full-length cDNAs.</title>
        <authorList>
            <person name="Soderlund C."/>
            <person name="Descour A."/>
            <person name="Kudrna D."/>
            <person name="Bomhoff M."/>
            <person name="Boyd L."/>
            <person name="Currie J."/>
            <person name="Angelova A."/>
            <person name="Collura K."/>
            <person name="Wissotski M."/>
            <person name="Ashley E."/>
            <person name="Morrow D."/>
            <person name="Fernandes J."/>
            <person name="Walbot V."/>
            <person name="Yu Y."/>
        </authorList>
    </citation>
    <scope>NUCLEOTIDE SEQUENCE</scope>
    <source>
        <strain evidence="3">B73</strain>
    </source>
</reference>
<accession>C4J591</accession>
<dbReference type="GeneID" id="100501698"/>
<name>C4J591_MAIZE</name>
<feature type="chain" id="PRO_5002937729" description="Secreted protein" evidence="2">
    <location>
        <begin position="22"/>
        <end position="94"/>
    </location>
</feature>
<feature type="signal peptide" evidence="2">
    <location>
        <begin position="1"/>
        <end position="21"/>
    </location>
</feature>
<proteinExistence type="evidence at transcript level"/>
<sequence>MMARRVVVVVVGCCCCAPTTPRFSVAPWRPACCPGTTSRTAGAIGGWPRWCSRSGSQSCSCPSTPAGPPPSPGRSRGSRGGCWPRAWSSACLWA</sequence>